<dbReference type="CDD" id="cd05289">
    <property type="entry name" value="MDR_like_2"/>
    <property type="match status" value="1"/>
</dbReference>
<dbReference type="SUPFAM" id="SSF50129">
    <property type="entry name" value="GroES-like"/>
    <property type="match status" value="1"/>
</dbReference>
<dbReference type="PANTHER" id="PTHR43482">
    <property type="entry name" value="PROTEIN AST1-RELATED"/>
    <property type="match status" value="1"/>
</dbReference>
<dbReference type="AlphaFoldDB" id="A0A2P8FMR3"/>
<keyword evidence="3" id="KW-1185">Reference proteome</keyword>
<accession>A0A2P8FMR3</accession>
<dbReference type="InterPro" id="IPR036291">
    <property type="entry name" value="NAD(P)-bd_dom_sf"/>
</dbReference>
<dbReference type="GO" id="GO:0016491">
    <property type="term" value="F:oxidoreductase activity"/>
    <property type="evidence" value="ECO:0007669"/>
    <property type="project" value="InterPro"/>
</dbReference>
<dbReference type="SUPFAM" id="SSF51735">
    <property type="entry name" value="NAD(P)-binding Rossmann-fold domains"/>
    <property type="match status" value="1"/>
</dbReference>
<name>A0A2P8FMR3_9BACT</name>
<dbReference type="Gene3D" id="3.40.50.720">
    <property type="entry name" value="NAD(P)-binding Rossmann-like Domain"/>
    <property type="match status" value="1"/>
</dbReference>
<dbReference type="InterPro" id="IPR052585">
    <property type="entry name" value="Lipid_raft_assoc_Zn_ADH"/>
</dbReference>
<dbReference type="InterPro" id="IPR011032">
    <property type="entry name" value="GroES-like_sf"/>
</dbReference>
<evidence type="ECO:0000259" key="1">
    <source>
        <dbReference type="SMART" id="SM00829"/>
    </source>
</evidence>
<dbReference type="SMART" id="SM00829">
    <property type="entry name" value="PKS_ER"/>
    <property type="match status" value="1"/>
</dbReference>
<dbReference type="Pfam" id="PF08240">
    <property type="entry name" value="ADH_N"/>
    <property type="match status" value="1"/>
</dbReference>
<dbReference type="InterPro" id="IPR013154">
    <property type="entry name" value="ADH-like_N"/>
</dbReference>
<comment type="caution">
    <text evidence="2">The sequence shown here is derived from an EMBL/GenBank/DDBJ whole genome shotgun (WGS) entry which is preliminary data.</text>
</comment>
<dbReference type="GO" id="GO:0008270">
    <property type="term" value="F:zinc ion binding"/>
    <property type="evidence" value="ECO:0007669"/>
    <property type="project" value="InterPro"/>
</dbReference>
<dbReference type="PROSITE" id="PS01162">
    <property type="entry name" value="QOR_ZETA_CRYSTAL"/>
    <property type="match status" value="1"/>
</dbReference>
<dbReference type="Proteomes" id="UP000240978">
    <property type="component" value="Unassembled WGS sequence"/>
</dbReference>
<reference evidence="2 3" key="1">
    <citation type="submission" date="2018-03" db="EMBL/GenBank/DDBJ databases">
        <title>Genomic Encyclopedia of Archaeal and Bacterial Type Strains, Phase II (KMG-II): from individual species to whole genera.</title>
        <authorList>
            <person name="Goeker M."/>
        </authorList>
    </citation>
    <scope>NUCLEOTIDE SEQUENCE [LARGE SCALE GENOMIC DNA]</scope>
    <source>
        <strain evidence="2 3">DSM 18107</strain>
    </source>
</reference>
<dbReference type="InterPro" id="IPR020843">
    <property type="entry name" value="ER"/>
</dbReference>
<dbReference type="OrthoDB" id="634508at2"/>
<dbReference type="PANTHER" id="PTHR43482:SF1">
    <property type="entry name" value="PROTEIN AST1-RELATED"/>
    <property type="match status" value="1"/>
</dbReference>
<organism evidence="2 3">
    <name type="scientific">Chitinophaga ginsengisoli</name>
    <dbReference type="NCBI Taxonomy" id="363837"/>
    <lineage>
        <taxon>Bacteria</taxon>
        <taxon>Pseudomonadati</taxon>
        <taxon>Bacteroidota</taxon>
        <taxon>Chitinophagia</taxon>
        <taxon>Chitinophagales</taxon>
        <taxon>Chitinophagaceae</taxon>
        <taxon>Chitinophaga</taxon>
    </lineage>
</organism>
<dbReference type="Gene3D" id="3.90.180.10">
    <property type="entry name" value="Medium-chain alcohol dehydrogenases, catalytic domain"/>
    <property type="match status" value="1"/>
</dbReference>
<evidence type="ECO:0000313" key="3">
    <source>
        <dbReference type="Proteomes" id="UP000240978"/>
    </source>
</evidence>
<gene>
    <name evidence="2" type="ORF">CLV42_11930</name>
</gene>
<dbReference type="RefSeq" id="WP_106605681.1">
    <property type="nucleotide sequence ID" value="NZ_PYGK01000019.1"/>
</dbReference>
<sequence length="347" mass="37447">MKQFENKIDKSENTSVMKAIRLHEFGGPEVLRYEDAPLPELKAGEVLVRVHAVGINPPDWYLREGYKMLPPEWRPQMPFPIIPGSDVSGVIEAVAPDVQGFSAGDEVFGMVRFPSFGESAAYAEYVAAPASDFAHKPAGISHIQAAAAPMAALTAWQFLIELGHNVQNPLQPEMHRPVPLEGKTVLVNGAAGGVGHFAVQLAKWKGAHVIAVASGKHESFLRELGADEFIDYKKTPPEDVAHDIDLVVDTLGGPTTGRFLRTLKRGGALFPVFLGFSDAEEAAKRGITVSMTQVRSNGQQLAELGRLFDAGTIRVAIDSTFPLAEAQKAHERAAHGHIQGKIVLTVA</sequence>
<evidence type="ECO:0000313" key="2">
    <source>
        <dbReference type="EMBL" id="PSL23010.1"/>
    </source>
</evidence>
<dbReference type="InterPro" id="IPR002364">
    <property type="entry name" value="Quin_OxRdtase/zeta-crystal_CS"/>
</dbReference>
<dbReference type="Pfam" id="PF13602">
    <property type="entry name" value="ADH_zinc_N_2"/>
    <property type="match status" value="1"/>
</dbReference>
<protein>
    <submittedName>
        <fullName evidence="2">NADPH:quinone reductase-like Zn-dependent oxidoreductase</fullName>
    </submittedName>
</protein>
<proteinExistence type="predicted"/>
<dbReference type="EMBL" id="PYGK01000019">
    <property type="protein sequence ID" value="PSL23010.1"/>
    <property type="molecule type" value="Genomic_DNA"/>
</dbReference>
<feature type="domain" description="Enoyl reductase (ER)" evidence="1">
    <location>
        <begin position="26"/>
        <end position="344"/>
    </location>
</feature>